<reference evidence="2 3" key="1">
    <citation type="submission" date="2023-11" db="EMBL/GenBank/DDBJ databases">
        <title>Paucibacter sp. nov., isolated from fresh soil in Korea.</title>
        <authorList>
            <person name="Le N.T.T."/>
        </authorList>
    </citation>
    <scope>NUCLEOTIDE SEQUENCE [LARGE SCALE GENOMIC DNA]</scope>
    <source>
        <strain evidence="2 3">R3-3</strain>
    </source>
</reference>
<keyword evidence="3" id="KW-1185">Reference proteome</keyword>
<dbReference type="PANTHER" id="PTHR43102:SF2">
    <property type="entry name" value="GAF DOMAIN-CONTAINING PROTEIN"/>
    <property type="match status" value="1"/>
</dbReference>
<evidence type="ECO:0000313" key="2">
    <source>
        <dbReference type="EMBL" id="MDY0748457.1"/>
    </source>
</evidence>
<dbReference type="InterPro" id="IPR029016">
    <property type="entry name" value="GAF-like_dom_sf"/>
</dbReference>
<dbReference type="PANTHER" id="PTHR43102">
    <property type="entry name" value="SLR1143 PROTEIN"/>
    <property type="match status" value="1"/>
</dbReference>
<dbReference type="RefSeq" id="WP_320426425.1">
    <property type="nucleotide sequence ID" value="NZ_JAXCLA010000010.1"/>
</dbReference>
<comment type="caution">
    <text evidence="2">The sequence shown here is derived from an EMBL/GenBank/DDBJ whole genome shotgun (WGS) entry which is preliminary data.</text>
</comment>
<dbReference type="Pfam" id="PF13185">
    <property type="entry name" value="GAF_2"/>
    <property type="match status" value="1"/>
</dbReference>
<dbReference type="InterPro" id="IPR003018">
    <property type="entry name" value="GAF"/>
</dbReference>
<gene>
    <name evidence="2" type="ORF">SNE35_28415</name>
</gene>
<protein>
    <submittedName>
        <fullName evidence="2">GAF domain-containing protein</fullName>
    </submittedName>
</protein>
<feature type="domain" description="GAF" evidence="1">
    <location>
        <begin position="21"/>
        <end position="170"/>
    </location>
</feature>
<organism evidence="2 3">
    <name type="scientific">Roseateles agri</name>
    <dbReference type="NCBI Taxonomy" id="3098619"/>
    <lineage>
        <taxon>Bacteria</taxon>
        <taxon>Pseudomonadati</taxon>
        <taxon>Pseudomonadota</taxon>
        <taxon>Betaproteobacteria</taxon>
        <taxon>Burkholderiales</taxon>
        <taxon>Sphaerotilaceae</taxon>
        <taxon>Roseateles</taxon>
    </lineage>
</organism>
<dbReference type="EMBL" id="JAXCLA010000010">
    <property type="protein sequence ID" value="MDY0748457.1"/>
    <property type="molecule type" value="Genomic_DNA"/>
</dbReference>
<evidence type="ECO:0000313" key="3">
    <source>
        <dbReference type="Proteomes" id="UP001285263"/>
    </source>
</evidence>
<dbReference type="SMART" id="SM00065">
    <property type="entry name" value="GAF"/>
    <property type="match status" value="1"/>
</dbReference>
<accession>A0ABU5DQ45</accession>
<name>A0ABU5DQ45_9BURK</name>
<evidence type="ECO:0000259" key="1">
    <source>
        <dbReference type="SMART" id="SM00065"/>
    </source>
</evidence>
<proteinExistence type="predicted"/>
<dbReference type="Gene3D" id="3.30.450.40">
    <property type="match status" value="1"/>
</dbReference>
<sequence length="171" mass="18959">MKEDDTATAFAAEPSPLKSWTPPELLIQCLRRIRQHLGMELAFIAEFTEGRRVFRYVDSGASDLKILAGDSDPLEESYCARVADGRLPELMHNACLNAEALTLPATLALPVGAHLSVPIRLADGRVFGTLCCFSRRPDESLQDHDVATMRVLADVMADYFEHELAIRQTDT</sequence>
<dbReference type="Proteomes" id="UP001285263">
    <property type="component" value="Unassembled WGS sequence"/>
</dbReference>
<dbReference type="SUPFAM" id="SSF55781">
    <property type="entry name" value="GAF domain-like"/>
    <property type="match status" value="1"/>
</dbReference>